<dbReference type="PANTHER" id="PTHR15394">
    <property type="entry name" value="SERINE HYDROLASE RBBP9"/>
    <property type="match status" value="1"/>
</dbReference>
<dbReference type="Pfam" id="PF06821">
    <property type="entry name" value="Ser_hydrolase"/>
    <property type="match status" value="1"/>
</dbReference>
<dbReference type="Proteomes" id="UP000229600">
    <property type="component" value="Unassembled WGS sequence"/>
</dbReference>
<reference evidence="1 2" key="1">
    <citation type="submission" date="2017-09" db="EMBL/GenBank/DDBJ databases">
        <title>Depth-based differentiation of microbial function through sediment-hosted aquifers and enrichment of novel symbionts in the deep terrestrial subsurface.</title>
        <authorList>
            <person name="Probst A.J."/>
            <person name="Ladd B."/>
            <person name="Jarett J.K."/>
            <person name="Geller-Mcgrath D.E."/>
            <person name="Sieber C.M."/>
            <person name="Emerson J.B."/>
            <person name="Anantharaman K."/>
            <person name="Thomas B.C."/>
            <person name="Malmstrom R."/>
            <person name="Stieglmeier M."/>
            <person name="Klingl A."/>
            <person name="Woyke T."/>
            <person name="Ryan C.M."/>
            <person name="Banfield J.F."/>
        </authorList>
    </citation>
    <scope>NUCLEOTIDE SEQUENCE [LARGE SCALE GENOMIC DNA]</scope>
    <source>
        <strain evidence="1">CG11_big_fil_rev_8_21_14_0_20_39_34</strain>
    </source>
</reference>
<dbReference type="PANTHER" id="PTHR15394:SF3">
    <property type="entry name" value="SERINE HYDROLASE RBBP9"/>
    <property type="match status" value="1"/>
</dbReference>
<dbReference type="GO" id="GO:0016787">
    <property type="term" value="F:hydrolase activity"/>
    <property type="evidence" value="ECO:0007669"/>
    <property type="project" value="InterPro"/>
</dbReference>
<protein>
    <recommendedName>
        <fullName evidence="3">Serine hydrolase family protein</fullName>
    </recommendedName>
</protein>
<sequence length="192" mass="22150">MAVQCLYMKSAFIIHGTGGSPEGNWFPWLEQKLEQQGYEVFVPRFPTPEGQSLDAWMQVLETYRDQITEDTIFIAHSLGPALVLAFLETVQVPVYACFFVSSFLNFLEDDFFDSLNKTFVQKEYDFQTIQTSCRHFVLISAQDDPYVPIQYGRSLAKKLNTSLIELKTGGHLNTEFGYSEFPFLWEKIQEIL</sequence>
<accession>A0A2H0N3X7</accession>
<organism evidence="1 2">
    <name type="scientific">Candidatus Magasanikbacteria bacterium CG11_big_fil_rev_8_21_14_0_20_39_34</name>
    <dbReference type="NCBI Taxonomy" id="1974653"/>
    <lineage>
        <taxon>Bacteria</taxon>
        <taxon>Candidatus Magasanikiibacteriota</taxon>
    </lineage>
</organism>
<evidence type="ECO:0008006" key="3">
    <source>
        <dbReference type="Google" id="ProtNLM"/>
    </source>
</evidence>
<dbReference type="Gene3D" id="3.40.50.1820">
    <property type="entry name" value="alpha/beta hydrolase"/>
    <property type="match status" value="1"/>
</dbReference>
<proteinExistence type="predicted"/>
<dbReference type="InterPro" id="IPR010662">
    <property type="entry name" value="RBBP9/YdeN"/>
</dbReference>
<evidence type="ECO:0000313" key="2">
    <source>
        <dbReference type="Proteomes" id="UP000229600"/>
    </source>
</evidence>
<evidence type="ECO:0000313" key="1">
    <source>
        <dbReference type="EMBL" id="PIR03609.1"/>
    </source>
</evidence>
<name>A0A2H0N3X7_9BACT</name>
<dbReference type="InterPro" id="IPR029058">
    <property type="entry name" value="AB_hydrolase_fold"/>
</dbReference>
<dbReference type="EMBL" id="PCWN01000011">
    <property type="protein sequence ID" value="PIR03609.1"/>
    <property type="molecule type" value="Genomic_DNA"/>
</dbReference>
<gene>
    <name evidence="1" type="ORF">COV59_05470</name>
</gene>
<comment type="caution">
    <text evidence="1">The sequence shown here is derived from an EMBL/GenBank/DDBJ whole genome shotgun (WGS) entry which is preliminary data.</text>
</comment>
<dbReference type="SUPFAM" id="SSF53474">
    <property type="entry name" value="alpha/beta-Hydrolases"/>
    <property type="match status" value="1"/>
</dbReference>
<dbReference type="AlphaFoldDB" id="A0A2H0N3X7"/>